<name>A0AA37WTS7_9HYPH</name>
<protein>
    <recommendedName>
        <fullName evidence="3">HPt domain-containing protein</fullName>
    </recommendedName>
</protein>
<dbReference type="Proteomes" id="UP001157440">
    <property type="component" value="Unassembled WGS sequence"/>
</dbReference>
<dbReference type="EMBL" id="BSPL01000017">
    <property type="protein sequence ID" value="GLS71322.1"/>
    <property type="molecule type" value="Genomic_DNA"/>
</dbReference>
<dbReference type="SUPFAM" id="SSF47226">
    <property type="entry name" value="Histidine-containing phosphotransfer domain, HPT domain"/>
    <property type="match status" value="1"/>
</dbReference>
<keyword evidence="2" id="KW-1185">Reference proteome</keyword>
<reference evidence="2" key="1">
    <citation type="journal article" date="2019" name="Int. J. Syst. Evol. Microbiol.">
        <title>The Global Catalogue of Microorganisms (GCM) 10K type strain sequencing project: providing services to taxonomists for standard genome sequencing and annotation.</title>
        <authorList>
            <consortium name="The Broad Institute Genomics Platform"/>
            <consortium name="The Broad Institute Genome Sequencing Center for Infectious Disease"/>
            <person name="Wu L."/>
            <person name="Ma J."/>
        </authorList>
    </citation>
    <scope>NUCLEOTIDE SEQUENCE [LARGE SCALE GENOMIC DNA]</scope>
    <source>
        <strain evidence="2">NBRC 103632</strain>
    </source>
</reference>
<evidence type="ECO:0008006" key="3">
    <source>
        <dbReference type="Google" id="ProtNLM"/>
    </source>
</evidence>
<sequence length="118" mass="12183">MSDMTGDIDQTTFEQVGRLLGAERAAEMLGLLRDTLAELADMTDDDLRAPAGLARVHRLKSEAGLMGFGRVSQACEAVDVAGTHGSVPLARLNDLRAAMASALATVAALGPNLGPPAP</sequence>
<gene>
    <name evidence="1" type="ORF">GCM10007890_33350</name>
</gene>
<dbReference type="InterPro" id="IPR036641">
    <property type="entry name" value="HPT_dom_sf"/>
</dbReference>
<evidence type="ECO:0000313" key="1">
    <source>
        <dbReference type="EMBL" id="GLS71322.1"/>
    </source>
</evidence>
<organism evidence="1 2">
    <name type="scientific">Methylobacterium tardum</name>
    <dbReference type="NCBI Taxonomy" id="374432"/>
    <lineage>
        <taxon>Bacteria</taxon>
        <taxon>Pseudomonadati</taxon>
        <taxon>Pseudomonadota</taxon>
        <taxon>Alphaproteobacteria</taxon>
        <taxon>Hyphomicrobiales</taxon>
        <taxon>Methylobacteriaceae</taxon>
        <taxon>Methylobacterium</taxon>
    </lineage>
</organism>
<dbReference type="Gene3D" id="1.20.120.160">
    <property type="entry name" value="HPT domain"/>
    <property type="match status" value="1"/>
</dbReference>
<dbReference type="GO" id="GO:0000160">
    <property type="term" value="P:phosphorelay signal transduction system"/>
    <property type="evidence" value="ECO:0007669"/>
    <property type="project" value="InterPro"/>
</dbReference>
<dbReference type="RefSeq" id="WP_238194268.1">
    <property type="nucleotide sequence ID" value="NZ_BPQZ01000001.1"/>
</dbReference>
<dbReference type="AlphaFoldDB" id="A0AA37WTS7"/>
<evidence type="ECO:0000313" key="2">
    <source>
        <dbReference type="Proteomes" id="UP001157440"/>
    </source>
</evidence>
<accession>A0AA37WTS7</accession>
<proteinExistence type="predicted"/>
<comment type="caution">
    <text evidence="1">The sequence shown here is derived from an EMBL/GenBank/DDBJ whole genome shotgun (WGS) entry which is preliminary data.</text>
</comment>